<evidence type="ECO:0000259" key="2">
    <source>
        <dbReference type="PROSITE" id="PS50887"/>
    </source>
</evidence>
<protein>
    <recommendedName>
        <fullName evidence="2">GGDEF domain-containing protein</fullName>
    </recommendedName>
</protein>
<feature type="transmembrane region" description="Helical" evidence="1">
    <location>
        <begin position="160"/>
        <end position="179"/>
    </location>
</feature>
<dbReference type="InterPro" id="IPR000160">
    <property type="entry name" value="GGDEF_dom"/>
</dbReference>
<dbReference type="CDD" id="cd01949">
    <property type="entry name" value="GGDEF"/>
    <property type="match status" value="1"/>
</dbReference>
<evidence type="ECO:0000256" key="1">
    <source>
        <dbReference type="SAM" id="Phobius"/>
    </source>
</evidence>
<dbReference type="InterPro" id="IPR052163">
    <property type="entry name" value="DGC-Regulatory_Protein"/>
</dbReference>
<dbReference type="PANTHER" id="PTHR46663:SF2">
    <property type="entry name" value="GGDEF DOMAIN-CONTAINING PROTEIN"/>
    <property type="match status" value="1"/>
</dbReference>
<dbReference type="InterPro" id="IPR029787">
    <property type="entry name" value="Nucleotide_cyclase"/>
</dbReference>
<dbReference type="AlphaFoldDB" id="A0AAV5NN00"/>
<reference evidence="4" key="1">
    <citation type="journal article" date="2019" name="Int. J. Syst. Evol. Microbiol.">
        <title>The Global Catalogue of Microorganisms (GCM) 10K type strain sequencing project: providing services to taxonomists for standard genome sequencing and annotation.</title>
        <authorList>
            <consortium name="The Broad Institute Genomics Platform"/>
            <consortium name="The Broad Institute Genome Sequencing Center for Infectious Disease"/>
            <person name="Wu L."/>
            <person name="Ma J."/>
        </authorList>
    </citation>
    <scope>NUCLEOTIDE SEQUENCE [LARGE SCALE GENOMIC DNA]</scope>
    <source>
        <strain evidence="4">NBRC 15640</strain>
    </source>
</reference>
<dbReference type="InterPro" id="IPR043128">
    <property type="entry name" value="Rev_trsase/Diguanyl_cyclase"/>
</dbReference>
<dbReference type="SUPFAM" id="SSF55073">
    <property type="entry name" value="Nucleotide cyclase"/>
    <property type="match status" value="1"/>
</dbReference>
<evidence type="ECO:0000313" key="4">
    <source>
        <dbReference type="Proteomes" id="UP001156690"/>
    </source>
</evidence>
<organism evidence="3 4">
    <name type="scientific">Vibrio penaeicida</name>
    <dbReference type="NCBI Taxonomy" id="104609"/>
    <lineage>
        <taxon>Bacteria</taxon>
        <taxon>Pseudomonadati</taxon>
        <taxon>Pseudomonadota</taxon>
        <taxon>Gammaproteobacteria</taxon>
        <taxon>Vibrionales</taxon>
        <taxon>Vibrionaceae</taxon>
        <taxon>Vibrio</taxon>
    </lineage>
</organism>
<keyword evidence="1" id="KW-0472">Membrane</keyword>
<gene>
    <name evidence="3" type="ORF">GCM10007932_13700</name>
</gene>
<keyword evidence="1" id="KW-1133">Transmembrane helix</keyword>
<feature type="transmembrane region" description="Helical" evidence="1">
    <location>
        <begin position="77"/>
        <end position="95"/>
    </location>
</feature>
<accession>A0AAV5NN00</accession>
<feature type="transmembrane region" description="Helical" evidence="1">
    <location>
        <begin position="46"/>
        <end position="65"/>
    </location>
</feature>
<feature type="domain" description="GGDEF" evidence="2">
    <location>
        <begin position="233"/>
        <end position="366"/>
    </location>
</feature>
<dbReference type="Gene3D" id="3.30.70.270">
    <property type="match status" value="1"/>
</dbReference>
<feature type="transmembrane region" description="Helical" evidence="1">
    <location>
        <begin position="101"/>
        <end position="117"/>
    </location>
</feature>
<dbReference type="PROSITE" id="PS50887">
    <property type="entry name" value="GGDEF"/>
    <property type="match status" value="1"/>
</dbReference>
<dbReference type="Pfam" id="PF00990">
    <property type="entry name" value="GGDEF"/>
    <property type="match status" value="1"/>
</dbReference>
<dbReference type="EMBL" id="BSNX01000010">
    <property type="protein sequence ID" value="GLQ72010.1"/>
    <property type="molecule type" value="Genomic_DNA"/>
</dbReference>
<name>A0AAV5NN00_9VIBR</name>
<comment type="caution">
    <text evidence="3">The sequence shown here is derived from an EMBL/GenBank/DDBJ whole genome shotgun (WGS) entry which is preliminary data.</text>
</comment>
<feature type="transmembrane region" description="Helical" evidence="1">
    <location>
        <begin position="124"/>
        <end position="140"/>
    </location>
</feature>
<keyword evidence="4" id="KW-1185">Reference proteome</keyword>
<dbReference type="Proteomes" id="UP001156690">
    <property type="component" value="Unassembled WGS sequence"/>
</dbReference>
<dbReference type="PANTHER" id="PTHR46663">
    <property type="entry name" value="DIGUANYLATE CYCLASE DGCT-RELATED"/>
    <property type="match status" value="1"/>
</dbReference>
<keyword evidence="1" id="KW-0812">Transmembrane</keyword>
<evidence type="ECO:0000313" key="3">
    <source>
        <dbReference type="EMBL" id="GLQ72010.1"/>
    </source>
</evidence>
<feature type="transmembrane region" description="Helical" evidence="1">
    <location>
        <begin position="20"/>
        <end position="40"/>
    </location>
</feature>
<dbReference type="RefSeq" id="WP_126609606.1">
    <property type="nucleotide sequence ID" value="NZ_AP025145.1"/>
</dbReference>
<proteinExistence type="predicted"/>
<dbReference type="SMART" id="SM00267">
    <property type="entry name" value="GGDEF"/>
    <property type="match status" value="1"/>
</dbReference>
<sequence>MYLKNNKVAHLEASVRRKLINLILVLGSLYSIVGLSALAIRTWNYGLNLTLAINFFLVCCLLLITFRRKKIRTHKKAIFIVVILFINFALGFISIGPMAGSILLFPLSIFVVSMCFSQTWTNRYIAAVSIFTVLVGIAFIMDYLTPKILVADLIHSPAHWAGYVICMMMFFSITSYSLYKYRDATRRLMHELQLQRDYIQWQANHDDLTQLPTFKLMRDLFYQALKRNKNTQYHVGLLFLDLNKFKEVNDTYGHDAGDHCLKVTAERLKTVVKHEGFASRVGGDEFIVVLEQVREKEDIETITSKIQTLMSEPIMYDGHYYNVGVSIGAAIAPENGQDLEQVKKAADNAMYQAKLANQQQCIFASSSNSR</sequence>
<dbReference type="NCBIfam" id="TIGR00254">
    <property type="entry name" value="GGDEF"/>
    <property type="match status" value="1"/>
</dbReference>